<dbReference type="EMBL" id="CP030118">
    <property type="protein sequence ID" value="QDL08786.1"/>
    <property type="molecule type" value="Genomic_DNA"/>
</dbReference>
<dbReference type="GO" id="GO:0002020">
    <property type="term" value="F:protease binding"/>
    <property type="evidence" value="ECO:0007669"/>
    <property type="project" value="TreeGrafter"/>
</dbReference>
<dbReference type="InterPro" id="IPR036013">
    <property type="entry name" value="Band_7/SPFH_dom_sf"/>
</dbReference>
<name>A0A856MII4_9CYAN</name>
<evidence type="ECO:0000256" key="4">
    <source>
        <dbReference type="SAM" id="Coils"/>
    </source>
</evidence>
<dbReference type="InterPro" id="IPR001107">
    <property type="entry name" value="Band_7"/>
</dbReference>
<dbReference type="RefSeq" id="WP_171978187.1">
    <property type="nucleotide sequence ID" value="NZ_CAWOXK010000001.1"/>
</dbReference>
<reference evidence="6 7" key="1">
    <citation type="submission" date="2018-06" db="EMBL/GenBank/DDBJ databases">
        <title>Comparative genomics of Brasilonema spp. strains.</title>
        <authorList>
            <person name="Alvarenga D.O."/>
            <person name="Fiore M.F."/>
            <person name="Varani A.M."/>
        </authorList>
    </citation>
    <scope>NUCLEOTIDE SEQUENCE [LARGE SCALE GENOMIC DNA]</scope>
    <source>
        <strain evidence="6 7">CENA114</strain>
    </source>
</reference>
<comment type="subcellular location">
    <subcellularLocation>
        <location evidence="1">Membrane</location>
    </subcellularLocation>
</comment>
<keyword evidence="4" id="KW-0175">Coiled coil</keyword>
<dbReference type="Pfam" id="PF01145">
    <property type="entry name" value="Band_7"/>
    <property type="match status" value="1"/>
</dbReference>
<dbReference type="Proteomes" id="UP000503129">
    <property type="component" value="Chromosome"/>
</dbReference>
<comment type="similarity">
    <text evidence="2">Belongs to the band 7/mec-2 family. Flotillin subfamily.</text>
</comment>
<dbReference type="GO" id="GO:0005886">
    <property type="term" value="C:plasma membrane"/>
    <property type="evidence" value="ECO:0007669"/>
    <property type="project" value="TreeGrafter"/>
</dbReference>
<evidence type="ECO:0000256" key="3">
    <source>
        <dbReference type="ARBA" id="ARBA00023136"/>
    </source>
</evidence>
<proteinExistence type="inferred from homology"/>
<feature type="domain" description="Band 7" evidence="5">
    <location>
        <begin position="24"/>
        <end position="198"/>
    </location>
</feature>
<keyword evidence="7" id="KW-1185">Reference proteome</keyword>
<sequence>MEIIALLLGIFGTGTAAAWWVIRNLYYICQPSEVLIFAGSRTSLDDGNSVGYRLVKGGSRIQTPLLEKTFRMDLTNMIIELRVSNAYSKGGIPLTVEGVANIKIAGEEPTIYNAIERLLGKSRKDIEQLAKETLEGNLRGVLANLTPEQVNEDKIAFAKTLLEEAEDDLEKLGLVLDNLQIKNIFDEVRYLDSIGRKQQAELLRDARIAEAQAKAEAIIKVSENNRITKLKQIERDLEIAKVDAERRVKDALTKRTAMIAEVEAVVNAQVAKVQAEVGVQTERIKKVENQLQADVVAPAEAESERAIAKAKGDAARIVEEGKAQAAGTQYLAESWQNAGASAREIFIFQKLEPLLRMLAAGVPEVRVDNLTVIDATNGSSVPKMASFLEQLRQTTGVDVTKVINQLKSEDKNSKYEIRPHLEK</sequence>
<dbReference type="PANTHER" id="PTHR13806:SF46">
    <property type="entry name" value="FLOTILLIN-1-RELATED"/>
    <property type="match status" value="1"/>
</dbReference>
<evidence type="ECO:0000313" key="7">
    <source>
        <dbReference type="Proteomes" id="UP000503129"/>
    </source>
</evidence>
<dbReference type="SMART" id="SM00244">
    <property type="entry name" value="PHB"/>
    <property type="match status" value="1"/>
</dbReference>
<dbReference type="PANTHER" id="PTHR13806">
    <property type="entry name" value="FLOTILLIN-RELATED"/>
    <property type="match status" value="1"/>
</dbReference>
<organism evidence="6 7">
    <name type="scientific">Brasilonema sennae CENA114</name>
    <dbReference type="NCBI Taxonomy" id="415709"/>
    <lineage>
        <taxon>Bacteria</taxon>
        <taxon>Bacillati</taxon>
        <taxon>Cyanobacteriota</taxon>
        <taxon>Cyanophyceae</taxon>
        <taxon>Nostocales</taxon>
        <taxon>Scytonemataceae</taxon>
        <taxon>Brasilonema</taxon>
        <taxon>Bromeliae group (in: Brasilonema)</taxon>
    </lineage>
</organism>
<gene>
    <name evidence="6" type="ORF">DP114_13580</name>
</gene>
<dbReference type="Gene3D" id="3.30.479.30">
    <property type="entry name" value="Band 7 domain"/>
    <property type="match status" value="1"/>
</dbReference>
<dbReference type="CDD" id="cd03399">
    <property type="entry name" value="SPFH_flotillin"/>
    <property type="match status" value="1"/>
</dbReference>
<evidence type="ECO:0000259" key="5">
    <source>
        <dbReference type="SMART" id="SM00244"/>
    </source>
</evidence>
<dbReference type="InterPro" id="IPR027705">
    <property type="entry name" value="Flotillin_fam"/>
</dbReference>
<keyword evidence="3" id="KW-0472">Membrane</keyword>
<evidence type="ECO:0000313" key="6">
    <source>
        <dbReference type="EMBL" id="QDL08786.1"/>
    </source>
</evidence>
<dbReference type="SUPFAM" id="SSF117892">
    <property type="entry name" value="Band 7/SPFH domain"/>
    <property type="match status" value="1"/>
</dbReference>
<evidence type="ECO:0000256" key="1">
    <source>
        <dbReference type="ARBA" id="ARBA00004370"/>
    </source>
</evidence>
<feature type="coiled-coil region" evidence="4">
    <location>
        <begin position="112"/>
        <end position="182"/>
    </location>
</feature>
<dbReference type="AlphaFoldDB" id="A0A856MII4"/>
<accession>A0A856MII4</accession>
<protein>
    <submittedName>
        <fullName evidence="6">Flotillin family protein</fullName>
    </submittedName>
</protein>
<dbReference type="GO" id="GO:0072659">
    <property type="term" value="P:protein localization to plasma membrane"/>
    <property type="evidence" value="ECO:0007669"/>
    <property type="project" value="TreeGrafter"/>
</dbReference>
<dbReference type="KEGG" id="bsen:DP114_13580"/>
<evidence type="ECO:0000256" key="2">
    <source>
        <dbReference type="ARBA" id="ARBA00007161"/>
    </source>
</evidence>